<comment type="caution">
    <text evidence="1">The sequence shown here is derived from an EMBL/GenBank/DDBJ whole genome shotgun (WGS) entry which is preliminary data.</text>
</comment>
<dbReference type="EMBL" id="JAFIRA010000028">
    <property type="protein sequence ID" value="MCJ2543440.1"/>
    <property type="molecule type" value="Genomic_DNA"/>
</dbReference>
<reference evidence="1" key="1">
    <citation type="submission" date="2021-02" db="EMBL/GenBank/DDBJ databases">
        <title>The CRISPR/cas machinery reduction and long-range gene transfer in the hot spring cyanobacterium Synechococcus.</title>
        <authorList>
            <person name="Dvorak P."/>
            <person name="Jahodarova E."/>
            <person name="Hasler P."/>
            <person name="Poulickova A."/>
        </authorList>
    </citation>
    <scope>NUCLEOTIDE SEQUENCE</scope>
    <source>
        <strain evidence="1">Rupite</strain>
    </source>
</reference>
<keyword evidence="2" id="KW-1185">Reference proteome</keyword>
<evidence type="ECO:0000313" key="2">
    <source>
        <dbReference type="Proteomes" id="UP000830835"/>
    </source>
</evidence>
<proteinExistence type="predicted"/>
<evidence type="ECO:0000313" key="1">
    <source>
        <dbReference type="EMBL" id="MCJ2543440.1"/>
    </source>
</evidence>
<protein>
    <submittedName>
        <fullName evidence="1">Uncharacterized protein</fullName>
    </submittedName>
</protein>
<sequence>MKRKSLPVIAPHVGVESHQSLHHFLTQSPWLVSGLQAHRLQRTLEWLAISHNTIPDYSCALYRVDPSRG</sequence>
<name>A0ABT0CCF3_THEVL</name>
<gene>
    <name evidence="1" type="ORF">JX360_11055</name>
</gene>
<dbReference type="Proteomes" id="UP000830835">
    <property type="component" value="Unassembled WGS sequence"/>
</dbReference>
<accession>A0ABT0CCF3</accession>
<organism evidence="1 2">
    <name type="scientific">Thermostichus vulcanus str. 'Rupite'</name>
    <dbReference type="NCBI Taxonomy" id="2813851"/>
    <lineage>
        <taxon>Bacteria</taxon>
        <taxon>Bacillati</taxon>
        <taxon>Cyanobacteriota</taxon>
        <taxon>Cyanophyceae</taxon>
        <taxon>Thermostichales</taxon>
        <taxon>Thermostichaceae</taxon>
        <taxon>Thermostichus</taxon>
    </lineage>
</organism>